<dbReference type="SUPFAM" id="SSF52980">
    <property type="entry name" value="Restriction endonuclease-like"/>
    <property type="match status" value="1"/>
</dbReference>
<dbReference type="InterPro" id="IPR012296">
    <property type="entry name" value="Nuclease_put_TT1808"/>
</dbReference>
<evidence type="ECO:0000259" key="1">
    <source>
        <dbReference type="Pfam" id="PF05685"/>
    </source>
</evidence>
<dbReference type="CDD" id="cd06260">
    <property type="entry name" value="DUF820-like"/>
    <property type="match status" value="1"/>
</dbReference>
<reference evidence="2 3" key="1">
    <citation type="submission" date="2020-08" db="EMBL/GenBank/DDBJ databases">
        <title>Genomic Encyclopedia of Type Strains, Phase III (KMG-III): the genomes of soil and plant-associated and newly described type strains.</title>
        <authorList>
            <person name="Whitman W."/>
        </authorList>
    </citation>
    <scope>NUCLEOTIDE SEQUENCE [LARGE SCALE GENOMIC DNA]</scope>
    <source>
        <strain evidence="2 3">CECT 3266</strain>
    </source>
</reference>
<dbReference type="Gene3D" id="3.90.1570.10">
    <property type="entry name" value="tt1808, chain A"/>
    <property type="match status" value="1"/>
</dbReference>
<proteinExistence type="predicted"/>
<comment type="caution">
    <text evidence="2">The sequence shown here is derived from an EMBL/GenBank/DDBJ whole genome shotgun (WGS) entry which is preliminary data.</text>
</comment>
<dbReference type="Proteomes" id="UP000556084">
    <property type="component" value="Unassembled WGS sequence"/>
</dbReference>
<dbReference type="GO" id="GO:0004519">
    <property type="term" value="F:endonuclease activity"/>
    <property type="evidence" value="ECO:0007669"/>
    <property type="project" value="UniProtKB-KW"/>
</dbReference>
<name>A0A7W7LPV5_9ACTN</name>
<sequence>MTPRMTARPQMPVEDFEELARTAPETVRLEFINGKVEVKSVPDGNHDEIVMWLLEQCMQQRPDLRLYPGRGLKVEAYRKGRAHPDGSLAPRNHFTGQGEWADPEGVLMTVEVTSYDRDTDRRDRLEKRDGYAAVGIPVYLLVDRDRCELTVHTEPEGGKYCNIVTRSFGARVEIPDPVGVVLETEELKEFAD</sequence>
<dbReference type="InterPro" id="IPR011335">
    <property type="entry name" value="Restrct_endonuc-II-like"/>
</dbReference>
<dbReference type="PANTHER" id="PTHR35400:SF3">
    <property type="entry name" value="SLL1072 PROTEIN"/>
    <property type="match status" value="1"/>
</dbReference>
<keyword evidence="2" id="KW-0378">Hydrolase</keyword>
<dbReference type="Pfam" id="PF05685">
    <property type="entry name" value="Uma2"/>
    <property type="match status" value="1"/>
</dbReference>
<keyword evidence="2" id="KW-0540">Nuclease</keyword>
<evidence type="ECO:0000313" key="3">
    <source>
        <dbReference type="Proteomes" id="UP000556084"/>
    </source>
</evidence>
<organism evidence="2 3">
    <name type="scientific">Streptomyces olivoverticillatus</name>
    <dbReference type="NCBI Taxonomy" id="66427"/>
    <lineage>
        <taxon>Bacteria</taxon>
        <taxon>Bacillati</taxon>
        <taxon>Actinomycetota</taxon>
        <taxon>Actinomycetes</taxon>
        <taxon>Kitasatosporales</taxon>
        <taxon>Streptomycetaceae</taxon>
        <taxon>Streptomyces</taxon>
    </lineage>
</organism>
<dbReference type="RefSeq" id="WP_184350063.1">
    <property type="nucleotide sequence ID" value="NZ_JACHJH010000004.1"/>
</dbReference>
<protein>
    <submittedName>
        <fullName evidence="2">Uma2 family endonuclease</fullName>
    </submittedName>
</protein>
<dbReference type="EMBL" id="JACHJH010000004">
    <property type="protein sequence ID" value="MBB4894255.1"/>
    <property type="molecule type" value="Genomic_DNA"/>
</dbReference>
<evidence type="ECO:0000313" key="2">
    <source>
        <dbReference type="EMBL" id="MBB4894255.1"/>
    </source>
</evidence>
<dbReference type="InterPro" id="IPR008538">
    <property type="entry name" value="Uma2"/>
</dbReference>
<feature type="domain" description="Putative restriction endonuclease" evidence="1">
    <location>
        <begin position="13"/>
        <end position="179"/>
    </location>
</feature>
<dbReference type="AlphaFoldDB" id="A0A7W7LPV5"/>
<keyword evidence="3" id="KW-1185">Reference proteome</keyword>
<keyword evidence="2" id="KW-0255">Endonuclease</keyword>
<dbReference type="PANTHER" id="PTHR35400">
    <property type="entry name" value="SLR1083 PROTEIN"/>
    <property type="match status" value="1"/>
</dbReference>
<gene>
    <name evidence="2" type="ORF">FHS39_003289</name>
</gene>
<accession>A0A7W7LPV5</accession>